<organism evidence="4 5">
    <name type="scientific">Methanospirillum lacunae</name>
    <dbReference type="NCBI Taxonomy" id="668570"/>
    <lineage>
        <taxon>Archaea</taxon>
        <taxon>Methanobacteriati</taxon>
        <taxon>Methanobacteriota</taxon>
        <taxon>Stenosarchaea group</taxon>
        <taxon>Methanomicrobia</taxon>
        <taxon>Methanomicrobiales</taxon>
        <taxon>Methanospirillaceae</taxon>
        <taxon>Methanospirillum</taxon>
    </lineage>
</organism>
<protein>
    <submittedName>
        <fullName evidence="4">Carbamoyltransferase</fullName>
    </submittedName>
</protein>
<dbReference type="SUPFAM" id="SSF53067">
    <property type="entry name" value="Actin-like ATPase domain"/>
    <property type="match status" value="1"/>
</dbReference>
<name>A0A2V2N8M5_9EURY</name>
<dbReference type="InterPro" id="IPR043129">
    <property type="entry name" value="ATPase_NBD"/>
</dbReference>
<dbReference type="Gene3D" id="3.30.420.40">
    <property type="match status" value="2"/>
</dbReference>
<evidence type="ECO:0000259" key="3">
    <source>
        <dbReference type="Pfam" id="PF16861"/>
    </source>
</evidence>
<dbReference type="InterPro" id="IPR003696">
    <property type="entry name" value="Carbtransf_dom"/>
</dbReference>
<dbReference type="Pfam" id="PF02543">
    <property type="entry name" value="Carbam_trans_N"/>
    <property type="match status" value="1"/>
</dbReference>
<dbReference type="InterPro" id="IPR038152">
    <property type="entry name" value="Carbam_trans_C_sf"/>
</dbReference>
<dbReference type="OrthoDB" id="42122at2157"/>
<dbReference type="EMBL" id="QGMY01000006">
    <property type="protein sequence ID" value="PWR72858.1"/>
    <property type="molecule type" value="Genomic_DNA"/>
</dbReference>
<reference evidence="4 5" key="1">
    <citation type="submission" date="2018-05" db="EMBL/GenBank/DDBJ databases">
        <title>Draft genome of Methanospirillum lacunae Ki8-1.</title>
        <authorList>
            <person name="Dueholm M.S."/>
            <person name="Nielsen P.H."/>
            <person name="Bakmann L.F."/>
            <person name="Otzen D.E."/>
        </authorList>
    </citation>
    <scope>NUCLEOTIDE SEQUENCE [LARGE SCALE GENOMIC DNA]</scope>
    <source>
        <strain evidence="4 5">Ki8-1</strain>
    </source>
</reference>
<evidence type="ECO:0000256" key="1">
    <source>
        <dbReference type="ARBA" id="ARBA00006129"/>
    </source>
</evidence>
<evidence type="ECO:0000259" key="2">
    <source>
        <dbReference type="Pfam" id="PF02543"/>
    </source>
</evidence>
<evidence type="ECO:0000313" key="5">
    <source>
        <dbReference type="Proteomes" id="UP000245657"/>
    </source>
</evidence>
<proteinExistence type="inferred from homology"/>
<feature type="domain" description="Carbamoyltransferase C-terminal" evidence="3">
    <location>
        <begin position="394"/>
        <end position="562"/>
    </location>
</feature>
<keyword evidence="4" id="KW-0808">Transferase</keyword>
<dbReference type="PANTHER" id="PTHR34847:SF1">
    <property type="entry name" value="NODULATION PROTEIN U"/>
    <property type="match status" value="1"/>
</dbReference>
<dbReference type="InterPro" id="IPR031730">
    <property type="entry name" value="Carbam_trans_C"/>
</dbReference>
<comment type="similarity">
    <text evidence="1">Belongs to the NodU/CmcH family.</text>
</comment>
<dbReference type="Pfam" id="PF16861">
    <property type="entry name" value="Carbam_trans_C"/>
    <property type="match status" value="1"/>
</dbReference>
<gene>
    <name evidence="4" type="ORF">DK846_07880</name>
</gene>
<dbReference type="GeneID" id="97548433"/>
<dbReference type="RefSeq" id="WP_109968370.1">
    <property type="nucleotide sequence ID" value="NZ_CP176093.1"/>
</dbReference>
<dbReference type="GO" id="GO:0016740">
    <property type="term" value="F:transferase activity"/>
    <property type="evidence" value="ECO:0007669"/>
    <property type="project" value="UniProtKB-KW"/>
</dbReference>
<keyword evidence="5" id="KW-1185">Reference proteome</keyword>
<feature type="domain" description="Carbamoyltransferase" evidence="2">
    <location>
        <begin position="3"/>
        <end position="342"/>
    </location>
</feature>
<accession>A0A2V2N8M5</accession>
<dbReference type="Proteomes" id="UP000245657">
    <property type="component" value="Unassembled WGS sequence"/>
</dbReference>
<dbReference type="CDD" id="cd24098">
    <property type="entry name" value="ASKHA_NBD_TobZ_N"/>
    <property type="match status" value="1"/>
</dbReference>
<dbReference type="PANTHER" id="PTHR34847">
    <property type="entry name" value="NODULATION PROTEIN U"/>
    <property type="match status" value="1"/>
</dbReference>
<dbReference type="Gene3D" id="3.90.870.20">
    <property type="entry name" value="Carbamoyltransferase, C-terminal domain"/>
    <property type="match status" value="1"/>
</dbReference>
<dbReference type="InterPro" id="IPR051338">
    <property type="entry name" value="NodU/CmcH_Carbamoyltrnsfr"/>
</dbReference>
<comment type="caution">
    <text evidence="4">The sequence shown here is derived from an EMBL/GenBank/DDBJ whole genome shotgun (WGS) entry which is preliminary data.</text>
</comment>
<dbReference type="AlphaFoldDB" id="A0A2V2N8M5"/>
<sequence>MYILGLNDSNSAAALIKDGKLLAAVREERFDRIKFSDAYPQQAVDYCLRYAGISLTDIDHIVFAWNPGHEIEPQESAAAIRYHKDFLHYIPNNLLRHIGGDKNNKKIRFIHETLGLNDSNINIHFIPHHHAHAAGSFFTSPYEKAAILTIDAYGDDITHQFFIGEKNQLKSLGKTQFPHSMGQVYAAITQFLGFRANSDEWKVMGLAAYGNQTYYDKFAEIIHFDKNRGELRFNLDFFTFYFWSPRRYSDQFIEVFGNERYSHQEIDQRHMDIAASFQKRVEDVVLEMCNYLAEITGLDTICLSGGVAMNSKMNGRILLESPFSNVWVQPSADDAGTSIGACFYYWNHILQNKRNFVMDHDYWGPGFSDEEIRNALDDALIDYEYIDHPERTAAKAISEGKVIAWFQGRMESGQRALGNRSLIADPRDPHMKEKINLLIKHREWFRPFAPSVLKEFQYEFFESASDSNFMQMVYPVRESMKSLIPAVVHNDGTGRLQTVTKETNELYWNLINEFRKITGIPLVLNTSFNDNDEPVVCTPKEAIRTFFGTGIHELYIGKFRVVKPKCI</sequence>
<evidence type="ECO:0000313" key="4">
    <source>
        <dbReference type="EMBL" id="PWR72858.1"/>
    </source>
</evidence>